<reference evidence="11 12" key="1">
    <citation type="submission" date="2019-03" db="EMBL/GenBank/DDBJ databases">
        <title>Genomic Encyclopedia of Type Strains, Phase IV (KMG-V): Genome sequencing to study the core and pangenomes of soil and plant-associated prokaryotes.</title>
        <authorList>
            <person name="Whitman W."/>
        </authorList>
    </citation>
    <scope>NUCLEOTIDE SEQUENCE [LARGE SCALE GENOMIC DNA]</scope>
    <source>
        <strain evidence="11 12">Hc14</strain>
    </source>
</reference>
<dbReference type="Pfam" id="PF02706">
    <property type="entry name" value="Wzz"/>
    <property type="match status" value="1"/>
</dbReference>
<dbReference type="SUPFAM" id="SSF52540">
    <property type="entry name" value="P-loop containing nucleoside triphosphate hydrolases"/>
    <property type="match status" value="1"/>
</dbReference>
<dbReference type="CDD" id="cd05387">
    <property type="entry name" value="BY-kinase"/>
    <property type="match status" value="1"/>
</dbReference>
<feature type="transmembrane region" description="Helical" evidence="8">
    <location>
        <begin position="245"/>
        <end position="266"/>
    </location>
</feature>
<dbReference type="InterPro" id="IPR027417">
    <property type="entry name" value="P-loop_NTPase"/>
</dbReference>
<evidence type="ECO:0000256" key="6">
    <source>
        <dbReference type="ARBA" id="ARBA00022989"/>
    </source>
</evidence>
<keyword evidence="4" id="KW-0547">Nucleotide-binding</keyword>
<dbReference type="RefSeq" id="WP_132568589.1">
    <property type="nucleotide sequence ID" value="NZ_SMBH01000031.1"/>
</dbReference>
<dbReference type="Pfam" id="PF01656">
    <property type="entry name" value="CbiA"/>
    <property type="match status" value="1"/>
</dbReference>
<evidence type="ECO:0000259" key="9">
    <source>
        <dbReference type="Pfam" id="PF01656"/>
    </source>
</evidence>
<gene>
    <name evidence="11" type="ORF">EV132_13129</name>
</gene>
<evidence type="ECO:0000256" key="1">
    <source>
        <dbReference type="ARBA" id="ARBA00004651"/>
    </source>
</evidence>
<sequence>MLNKYYPRLTAATHDVRIGIEPAPLPFQLELSIARKRWKIILLCILIAGLAGSVFAVGSPDKYRALVQFAVDNRTMQLRQSDAIYSDSSVTDAIVESQVEILKSEPIALAVIQNLNLTRDTEFVPAGRPLRDQLAEFTGWSFLSSQVGLDITRTALHNFKQAFTAHRIGMSNIVEVRFESTDAIKSARIANTIAKVYLRWQSEGRAAAAKSASAWLRNHVQDAGPSTTVLTPAEPPSFTSGVSDVVVVGGFLTLGGCLGFAMAFFAEAADRRIRTKDDLLSALALNCYGILPRVPVQGEGRRLAKGDRLLDYALRQPMSSFAHVIQHARLAATSFHPDNTVRTIGVTSCHGGVGKSVVAANMAHAIAQAKGCDVLLVDANPYNSALTASMAPGATVGIIDVLAGRSKLDDALATFENVSVLPIAPIADAECHMGTIWTTAMSALIGEALARFEIIVFDLPAIEPFADVRASAQVLDVFLLVIGTGENSDRLRESLAAIDDLDRKIAGTILNDGVRI</sequence>
<dbReference type="AlphaFoldDB" id="A0A4R3PT44"/>
<evidence type="ECO:0000256" key="7">
    <source>
        <dbReference type="ARBA" id="ARBA00023136"/>
    </source>
</evidence>
<dbReference type="InterPro" id="IPR050445">
    <property type="entry name" value="Bact_polysacc_biosynth/exp"/>
</dbReference>
<evidence type="ECO:0000256" key="3">
    <source>
        <dbReference type="ARBA" id="ARBA00022692"/>
    </source>
</evidence>
<keyword evidence="2" id="KW-1003">Cell membrane</keyword>
<dbReference type="InterPro" id="IPR005702">
    <property type="entry name" value="Wzc-like_C"/>
</dbReference>
<name>A0A4R3PT44_RHISU</name>
<evidence type="ECO:0000256" key="2">
    <source>
        <dbReference type="ARBA" id="ARBA00022475"/>
    </source>
</evidence>
<keyword evidence="5" id="KW-0067">ATP-binding</keyword>
<dbReference type="InterPro" id="IPR003856">
    <property type="entry name" value="LPS_length_determ_N"/>
</dbReference>
<evidence type="ECO:0000256" key="4">
    <source>
        <dbReference type="ARBA" id="ARBA00022741"/>
    </source>
</evidence>
<dbReference type="InterPro" id="IPR002586">
    <property type="entry name" value="CobQ/CobB/MinD/ParA_Nub-bd_dom"/>
</dbReference>
<feature type="domain" description="Polysaccharide chain length determinant N-terminal" evidence="10">
    <location>
        <begin position="35"/>
        <end position="115"/>
    </location>
</feature>
<feature type="transmembrane region" description="Helical" evidence="8">
    <location>
        <begin position="40"/>
        <end position="58"/>
    </location>
</feature>
<dbReference type="Gene3D" id="3.40.50.300">
    <property type="entry name" value="P-loop containing nucleotide triphosphate hydrolases"/>
    <property type="match status" value="1"/>
</dbReference>
<organism evidence="11 12">
    <name type="scientific">Rhizobium sullae</name>
    <name type="common">Rhizobium hedysari</name>
    <dbReference type="NCBI Taxonomy" id="50338"/>
    <lineage>
        <taxon>Bacteria</taxon>
        <taxon>Pseudomonadati</taxon>
        <taxon>Pseudomonadota</taxon>
        <taxon>Alphaproteobacteria</taxon>
        <taxon>Hyphomicrobiales</taxon>
        <taxon>Rhizobiaceae</taxon>
        <taxon>Rhizobium/Agrobacterium group</taxon>
        <taxon>Rhizobium</taxon>
    </lineage>
</organism>
<accession>A0A4R3PT44</accession>
<comment type="subcellular location">
    <subcellularLocation>
        <location evidence="1">Cell membrane</location>
        <topology evidence="1">Multi-pass membrane protein</topology>
    </subcellularLocation>
</comment>
<evidence type="ECO:0000256" key="5">
    <source>
        <dbReference type="ARBA" id="ARBA00022840"/>
    </source>
</evidence>
<feature type="domain" description="CobQ/CobB/MinD/ParA nucleotide binding" evidence="9">
    <location>
        <begin position="345"/>
        <end position="511"/>
    </location>
</feature>
<dbReference type="EMBL" id="SMBH01000031">
    <property type="protein sequence ID" value="TCU06818.1"/>
    <property type="molecule type" value="Genomic_DNA"/>
</dbReference>
<keyword evidence="3 8" id="KW-0812">Transmembrane</keyword>
<dbReference type="Proteomes" id="UP000294576">
    <property type="component" value="Unassembled WGS sequence"/>
</dbReference>
<evidence type="ECO:0000313" key="12">
    <source>
        <dbReference type="Proteomes" id="UP000294576"/>
    </source>
</evidence>
<evidence type="ECO:0000256" key="8">
    <source>
        <dbReference type="SAM" id="Phobius"/>
    </source>
</evidence>
<comment type="caution">
    <text evidence="11">The sequence shown here is derived from an EMBL/GenBank/DDBJ whole genome shotgun (WGS) entry which is preliminary data.</text>
</comment>
<dbReference type="PANTHER" id="PTHR32309:SF31">
    <property type="entry name" value="CAPSULAR EXOPOLYSACCHARIDE FAMILY"/>
    <property type="match status" value="1"/>
</dbReference>
<dbReference type="GO" id="GO:0004713">
    <property type="term" value="F:protein tyrosine kinase activity"/>
    <property type="evidence" value="ECO:0007669"/>
    <property type="project" value="TreeGrafter"/>
</dbReference>
<keyword evidence="7 8" id="KW-0472">Membrane</keyword>
<proteinExistence type="predicted"/>
<keyword evidence="6 8" id="KW-1133">Transmembrane helix</keyword>
<protein>
    <submittedName>
        <fullName evidence="11">AAA domain-containing protein</fullName>
    </submittedName>
</protein>
<dbReference type="PANTHER" id="PTHR32309">
    <property type="entry name" value="TYROSINE-PROTEIN KINASE"/>
    <property type="match status" value="1"/>
</dbReference>
<dbReference type="GO" id="GO:0005886">
    <property type="term" value="C:plasma membrane"/>
    <property type="evidence" value="ECO:0007669"/>
    <property type="project" value="UniProtKB-SubCell"/>
</dbReference>
<evidence type="ECO:0000313" key="11">
    <source>
        <dbReference type="EMBL" id="TCU06818.1"/>
    </source>
</evidence>
<evidence type="ECO:0000259" key="10">
    <source>
        <dbReference type="Pfam" id="PF02706"/>
    </source>
</evidence>